<name>A0A9D1LQE4_9FIRM</name>
<keyword evidence="2 5" id="KW-0862">Zinc</keyword>
<keyword evidence="1 5" id="KW-0479">Metal-binding</keyword>
<feature type="domain" description="Mannose-6-phosphate isomerase cupin" evidence="8">
    <location>
        <begin position="239"/>
        <end position="307"/>
    </location>
</feature>
<dbReference type="PANTHER" id="PTHR42742:SF3">
    <property type="entry name" value="FRUCTOKINASE"/>
    <property type="match status" value="1"/>
</dbReference>
<evidence type="ECO:0000256" key="4">
    <source>
        <dbReference type="ARBA" id="ARBA00030762"/>
    </source>
</evidence>
<dbReference type="InterPro" id="IPR046457">
    <property type="entry name" value="PMI_typeI_cat"/>
</dbReference>
<evidence type="ECO:0000256" key="1">
    <source>
        <dbReference type="ARBA" id="ARBA00022723"/>
    </source>
</evidence>
<accession>A0A9D1LQE4</accession>
<gene>
    <name evidence="9" type="ORF">IAC59_02745</name>
</gene>
<dbReference type="Pfam" id="PF20511">
    <property type="entry name" value="PMI_typeI_cat"/>
    <property type="match status" value="1"/>
</dbReference>
<dbReference type="EMBL" id="DVNK01000024">
    <property type="protein sequence ID" value="HIU46158.1"/>
    <property type="molecule type" value="Genomic_DNA"/>
</dbReference>
<evidence type="ECO:0000313" key="10">
    <source>
        <dbReference type="Proteomes" id="UP000824123"/>
    </source>
</evidence>
<reference evidence="9" key="1">
    <citation type="submission" date="2020-10" db="EMBL/GenBank/DDBJ databases">
        <authorList>
            <person name="Gilroy R."/>
        </authorList>
    </citation>
    <scope>NUCLEOTIDE SEQUENCE</scope>
    <source>
        <strain evidence="9">ChiSxjej2B14-8506</strain>
    </source>
</reference>
<comment type="caution">
    <text evidence="9">The sequence shown here is derived from an EMBL/GenBank/DDBJ whole genome shotgun (WGS) entry which is preliminary data.</text>
</comment>
<dbReference type="Proteomes" id="UP000824123">
    <property type="component" value="Unassembled WGS sequence"/>
</dbReference>
<evidence type="ECO:0000259" key="8">
    <source>
        <dbReference type="Pfam" id="PF21621"/>
    </source>
</evidence>
<evidence type="ECO:0000256" key="3">
    <source>
        <dbReference type="ARBA" id="ARBA00029741"/>
    </source>
</evidence>
<dbReference type="SUPFAM" id="SSF51182">
    <property type="entry name" value="RmlC-like cupins"/>
    <property type="match status" value="1"/>
</dbReference>
<dbReference type="GO" id="GO:0005975">
    <property type="term" value="P:carbohydrate metabolic process"/>
    <property type="evidence" value="ECO:0007669"/>
    <property type="project" value="InterPro"/>
</dbReference>
<comment type="cofactor">
    <cofactor evidence="5">
        <name>Zn(2+)</name>
        <dbReference type="ChEBI" id="CHEBI:29105"/>
    </cofactor>
    <text evidence="5">Binds 1 zinc ion per subunit.</text>
</comment>
<dbReference type="InterPro" id="IPR011051">
    <property type="entry name" value="RmlC_Cupin_sf"/>
</dbReference>
<evidence type="ECO:0000256" key="5">
    <source>
        <dbReference type="PIRSR" id="PIRSR036894-1"/>
    </source>
</evidence>
<feature type="domain" description="Phosphomannose isomerase type I catalytic" evidence="7">
    <location>
        <begin position="18"/>
        <end position="108"/>
    </location>
</feature>
<dbReference type="AlphaFoldDB" id="A0A9D1LQE4"/>
<feature type="binding site" evidence="5">
    <location>
        <position position="100"/>
    </location>
    <ligand>
        <name>Zn(2+)</name>
        <dbReference type="ChEBI" id="CHEBI:29105"/>
    </ligand>
</feature>
<evidence type="ECO:0000256" key="2">
    <source>
        <dbReference type="ARBA" id="ARBA00022833"/>
    </source>
</evidence>
<feature type="active site" evidence="6">
    <location>
        <position position="194"/>
    </location>
</feature>
<protein>
    <recommendedName>
        <fullName evidence="3">Phosphohexomutase</fullName>
    </recommendedName>
    <alternativeName>
        <fullName evidence="4">Phosphomannose isomerase</fullName>
    </alternativeName>
</protein>
<dbReference type="GO" id="GO:0008270">
    <property type="term" value="F:zinc ion binding"/>
    <property type="evidence" value="ECO:0007669"/>
    <property type="project" value="InterPro"/>
</dbReference>
<sequence>MMVYPLKMRPYFRHGDETPWGGERLRTLFGKSIPDDRTGESLEISALPGRESVVDNGDMAGRTLSQVAQAWGADLLGKWPEFPLLLKLLDARDTLSVQVHPDDDYARRVEGKRGKTEAWYILDTQPGAKLVYGVNARDKAELERLSEAGRIEDALNWISVKPGDCLYIRSGTVHAIGAGIVLYEIQQSSDVTYRMWDWGRPREIHTRKALDVTRCDMELTPVTPKVSHVLGGHRAELIDGEFFRLSRLDVMGRMPVETDSFALLTALDKCWVEYDGGSLLLERGDSALIPAALGEFSLCGHLTALLSEPAANS</sequence>
<dbReference type="InterPro" id="IPR049071">
    <property type="entry name" value="MPI_cupin_dom"/>
</dbReference>
<evidence type="ECO:0000313" key="9">
    <source>
        <dbReference type="EMBL" id="HIU46158.1"/>
    </source>
</evidence>
<dbReference type="CDD" id="cd07010">
    <property type="entry name" value="cupin_PMI_type_I_N_bac"/>
    <property type="match status" value="1"/>
</dbReference>
<reference evidence="9" key="2">
    <citation type="journal article" date="2021" name="PeerJ">
        <title>Extensive microbial diversity within the chicken gut microbiome revealed by metagenomics and culture.</title>
        <authorList>
            <person name="Gilroy R."/>
            <person name="Ravi A."/>
            <person name="Getino M."/>
            <person name="Pursley I."/>
            <person name="Horton D.L."/>
            <person name="Alikhan N.F."/>
            <person name="Baker D."/>
            <person name="Gharbi K."/>
            <person name="Hall N."/>
            <person name="Watson M."/>
            <person name="Adriaenssens E.M."/>
            <person name="Foster-Nyarko E."/>
            <person name="Jarju S."/>
            <person name="Secka A."/>
            <person name="Antonio M."/>
            <person name="Oren A."/>
            <person name="Chaudhuri R.R."/>
            <person name="La Ragione R."/>
            <person name="Hildebrand F."/>
            <person name="Pallen M.J."/>
        </authorList>
    </citation>
    <scope>NUCLEOTIDE SEQUENCE</scope>
    <source>
        <strain evidence="9">ChiSxjej2B14-8506</strain>
    </source>
</reference>
<proteinExistence type="predicted"/>
<dbReference type="Pfam" id="PF21621">
    <property type="entry name" value="MPI_cupin_dom"/>
    <property type="match status" value="1"/>
</dbReference>
<feature type="binding site" evidence="5">
    <location>
        <position position="117"/>
    </location>
    <ligand>
        <name>Zn(2+)</name>
        <dbReference type="ChEBI" id="CHEBI:29105"/>
    </ligand>
</feature>
<evidence type="ECO:0000259" key="7">
    <source>
        <dbReference type="Pfam" id="PF20511"/>
    </source>
</evidence>
<dbReference type="PIRSF" id="PIRSF036894">
    <property type="entry name" value="PMI_Firm_short"/>
    <property type="match status" value="1"/>
</dbReference>
<dbReference type="PANTHER" id="PTHR42742">
    <property type="entry name" value="TRANSCRIPTIONAL REPRESSOR MPRA"/>
    <property type="match status" value="1"/>
</dbReference>
<dbReference type="InterPro" id="IPR014710">
    <property type="entry name" value="RmlC-like_jellyroll"/>
</dbReference>
<keyword evidence="9" id="KW-0413">Isomerase</keyword>
<dbReference type="InterPro" id="IPR014628">
    <property type="entry name" value="Man6P_isomerase_Firm_short"/>
</dbReference>
<evidence type="ECO:0000256" key="6">
    <source>
        <dbReference type="PIRSR" id="PIRSR036894-2"/>
    </source>
</evidence>
<dbReference type="InterPro" id="IPR051804">
    <property type="entry name" value="Carb_Metab_Reg_Kinase/Isom"/>
</dbReference>
<organism evidence="9 10">
    <name type="scientific">Candidatus Fimadaptatus faecigallinarum</name>
    <dbReference type="NCBI Taxonomy" id="2840814"/>
    <lineage>
        <taxon>Bacteria</taxon>
        <taxon>Bacillati</taxon>
        <taxon>Bacillota</taxon>
        <taxon>Clostridia</taxon>
        <taxon>Eubacteriales</taxon>
        <taxon>Candidatus Fimadaptatus</taxon>
    </lineage>
</organism>
<feature type="binding site" evidence="5">
    <location>
        <position position="174"/>
    </location>
    <ligand>
        <name>Zn(2+)</name>
        <dbReference type="ChEBI" id="CHEBI:29105"/>
    </ligand>
</feature>
<dbReference type="GO" id="GO:0004476">
    <property type="term" value="F:mannose-6-phosphate isomerase activity"/>
    <property type="evidence" value="ECO:0007669"/>
    <property type="project" value="InterPro"/>
</dbReference>
<dbReference type="Gene3D" id="2.60.120.10">
    <property type="entry name" value="Jelly Rolls"/>
    <property type="match status" value="2"/>
</dbReference>